<name>A0AAV7VUQ3_PLEWA</name>
<evidence type="ECO:0000313" key="3">
    <source>
        <dbReference type="Proteomes" id="UP001066276"/>
    </source>
</evidence>
<protein>
    <submittedName>
        <fullName evidence="2">Uncharacterized protein</fullName>
    </submittedName>
</protein>
<dbReference type="Proteomes" id="UP001066276">
    <property type="component" value="Chromosome 2_1"/>
</dbReference>
<proteinExistence type="predicted"/>
<dbReference type="AlphaFoldDB" id="A0AAV7VUQ3"/>
<accession>A0AAV7VUQ3</accession>
<reference evidence="2" key="1">
    <citation type="journal article" date="2022" name="bioRxiv">
        <title>Sequencing and chromosome-scale assembly of the giantPleurodeles waltlgenome.</title>
        <authorList>
            <person name="Brown T."/>
            <person name="Elewa A."/>
            <person name="Iarovenko S."/>
            <person name="Subramanian E."/>
            <person name="Araus A.J."/>
            <person name="Petzold A."/>
            <person name="Susuki M."/>
            <person name="Suzuki K.-i.T."/>
            <person name="Hayashi T."/>
            <person name="Toyoda A."/>
            <person name="Oliveira C."/>
            <person name="Osipova E."/>
            <person name="Leigh N.D."/>
            <person name="Simon A."/>
            <person name="Yun M.H."/>
        </authorList>
    </citation>
    <scope>NUCLEOTIDE SEQUENCE</scope>
    <source>
        <strain evidence="2">20211129_DDA</strain>
        <tissue evidence="2">Liver</tissue>
    </source>
</reference>
<gene>
    <name evidence="2" type="ORF">NDU88_007526</name>
</gene>
<feature type="region of interest" description="Disordered" evidence="1">
    <location>
        <begin position="1"/>
        <end position="21"/>
    </location>
</feature>
<dbReference type="EMBL" id="JANPWB010000003">
    <property type="protein sequence ID" value="KAJ1203745.1"/>
    <property type="molecule type" value="Genomic_DNA"/>
</dbReference>
<sequence length="81" mass="8609">MKGKARGVMAEDDTEGPLGTEGAGASLATHIAAILVAIKDSKLTLEEWISEVVNEVGLLCEDQKKLAAQVKKIELKPVTIH</sequence>
<keyword evidence="3" id="KW-1185">Reference proteome</keyword>
<comment type="caution">
    <text evidence="2">The sequence shown here is derived from an EMBL/GenBank/DDBJ whole genome shotgun (WGS) entry which is preliminary data.</text>
</comment>
<evidence type="ECO:0000313" key="2">
    <source>
        <dbReference type="EMBL" id="KAJ1203745.1"/>
    </source>
</evidence>
<evidence type="ECO:0000256" key="1">
    <source>
        <dbReference type="SAM" id="MobiDB-lite"/>
    </source>
</evidence>
<organism evidence="2 3">
    <name type="scientific">Pleurodeles waltl</name>
    <name type="common">Iberian ribbed newt</name>
    <dbReference type="NCBI Taxonomy" id="8319"/>
    <lineage>
        <taxon>Eukaryota</taxon>
        <taxon>Metazoa</taxon>
        <taxon>Chordata</taxon>
        <taxon>Craniata</taxon>
        <taxon>Vertebrata</taxon>
        <taxon>Euteleostomi</taxon>
        <taxon>Amphibia</taxon>
        <taxon>Batrachia</taxon>
        <taxon>Caudata</taxon>
        <taxon>Salamandroidea</taxon>
        <taxon>Salamandridae</taxon>
        <taxon>Pleurodelinae</taxon>
        <taxon>Pleurodeles</taxon>
    </lineage>
</organism>